<dbReference type="Proteomes" id="UP001165090">
    <property type="component" value="Unassembled WGS sequence"/>
</dbReference>
<dbReference type="InterPro" id="IPR000917">
    <property type="entry name" value="Sulfatase_N"/>
</dbReference>
<name>A0ABQ5S945_9CHLO</name>
<proteinExistence type="inferred from homology"/>
<dbReference type="PANTHER" id="PTHR43108:SF8">
    <property type="entry name" value="SD21168P"/>
    <property type="match status" value="1"/>
</dbReference>
<evidence type="ECO:0000313" key="7">
    <source>
        <dbReference type="EMBL" id="GLI66453.1"/>
    </source>
</evidence>
<dbReference type="InterPro" id="IPR024607">
    <property type="entry name" value="Sulfatase_CS"/>
</dbReference>
<evidence type="ECO:0000256" key="5">
    <source>
        <dbReference type="SAM" id="SignalP"/>
    </source>
</evidence>
<evidence type="ECO:0000313" key="8">
    <source>
        <dbReference type="Proteomes" id="UP001165090"/>
    </source>
</evidence>
<comment type="caution">
    <text evidence="7">The sequence shown here is derived from an EMBL/GenBank/DDBJ whole genome shotgun (WGS) entry which is preliminary data.</text>
</comment>
<evidence type="ECO:0000256" key="2">
    <source>
        <dbReference type="ARBA" id="ARBA00022729"/>
    </source>
</evidence>
<reference evidence="7 8" key="1">
    <citation type="journal article" date="2023" name="IScience">
        <title>Expanded male sex-determining region conserved during the evolution of homothallism in the green alga Volvox.</title>
        <authorList>
            <person name="Yamamoto K."/>
            <person name="Matsuzaki R."/>
            <person name="Mahakham W."/>
            <person name="Heman W."/>
            <person name="Sekimoto H."/>
            <person name="Kawachi M."/>
            <person name="Minakuchi Y."/>
            <person name="Toyoda A."/>
            <person name="Nozaki H."/>
        </authorList>
    </citation>
    <scope>NUCLEOTIDE SEQUENCE [LARGE SCALE GENOMIC DNA]</scope>
    <source>
        <strain evidence="7 8">NIES-4468</strain>
    </source>
</reference>
<sequence length="332" mass="37293">MKRFLNVMLCLGIMTVSASVARRPNFIVILVDDLDETQDSSGELAMPATKRLLRDRGVTFTNHFVTTPICCPSRVSLLRGQLGHNTNFTDVLGPHGGYAKFRALDLDREWLPTWLQKAGYKTLYTGKFIVDYTIRNYDPPPSGWTVFDALVHPFIFEYYSPAFSLNGGQPRMYPAQYATDVVAAKALAMLRSAAANPGGQLSKWGFSTMFWKRREWTFAYEKRIPAGCQQKHGKYLNVSITRLPNVGFRWGLSGLETRRDGTNPLHIYQISTPFKPFPICPRPLCIPPCKLILSSPASRNRPFLDMSVLPPPAPSFLGIGTRQSQRPDTGRS</sequence>
<dbReference type="InterPro" id="IPR017850">
    <property type="entry name" value="Alkaline_phosphatase_core_sf"/>
</dbReference>
<comment type="similarity">
    <text evidence="1">Belongs to the sulfatase family.</text>
</comment>
<keyword evidence="8" id="KW-1185">Reference proteome</keyword>
<dbReference type="PANTHER" id="PTHR43108">
    <property type="entry name" value="N-ACETYLGLUCOSAMINE-6-SULFATASE FAMILY MEMBER"/>
    <property type="match status" value="1"/>
</dbReference>
<feature type="domain" description="Sulfatase N-terminal" evidence="6">
    <location>
        <begin position="24"/>
        <end position="193"/>
    </location>
</feature>
<dbReference type="SUPFAM" id="SSF53649">
    <property type="entry name" value="Alkaline phosphatase-like"/>
    <property type="match status" value="1"/>
</dbReference>
<gene>
    <name evidence="7" type="ORF">VaNZ11_010264</name>
</gene>
<keyword evidence="3" id="KW-0378">Hydrolase</keyword>
<dbReference type="Pfam" id="PF00884">
    <property type="entry name" value="Sulfatase"/>
    <property type="match status" value="1"/>
</dbReference>
<dbReference type="Gene3D" id="3.40.720.10">
    <property type="entry name" value="Alkaline Phosphatase, subunit A"/>
    <property type="match status" value="1"/>
</dbReference>
<dbReference type="PROSITE" id="PS00523">
    <property type="entry name" value="SULFATASE_1"/>
    <property type="match status" value="1"/>
</dbReference>
<accession>A0ABQ5S945</accession>
<protein>
    <recommendedName>
        <fullName evidence="6">Sulfatase N-terminal domain-containing protein</fullName>
    </recommendedName>
</protein>
<evidence type="ECO:0000256" key="1">
    <source>
        <dbReference type="ARBA" id="ARBA00008779"/>
    </source>
</evidence>
<evidence type="ECO:0000256" key="3">
    <source>
        <dbReference type="ARBA" id="ARBA00022801"/>
    </source>
</evidence>
<evidence type="ECO:0000259" key="6">
    <source>
        <dbReference type="Pfam" id="PF00884"/>
    </source>
</evidence>
<organism evidence="7 8">
    <name type="scientific">Volvox africanus</name>
    <dbReference type="NCBI Taxonomy" id="51714"/>
    <lineage>
        <taxon>Eukaryota</taxon>
        <taxon>Viridiplantae</taxon>
        <taxon>Chlorophyta</taxon>
        <taxon>core chlorophytes</taxon>
        <taxon>Chlorophyceae</taxon>
        <taxon>CS clade</taxon>
        <taxon>Chlamydomonadales</taxon>
        <taxon>Volvocaceae</taxon>
        <taxon>Volvox</taxon>
    </lineage>
</organism>
<evidence type="ECO:0000256" key="4">
    <source>
        <dbReference type="ARBA" id="ARBA00023180"/>
    </source>
</evidence>
<feature type="signal peptide" evidence="5">
    <location>
        <begin position="1"/>
        <end position="18"/>
    </location>
</feature>
<feature type="chain" id="PRO_5045551318" description="Sulfatase N-terminal domain-containing protein" evidence="5">
    <location>
        <begin position="19"/>
        <end position="332"/>
    </location>
</feature>
<keyword evidence="2 5" id="KW-0732">Signal</keyword>
<keyword evidence="4" id="KW-0325">Glycoprotein</keyword>
<dbReference type="EMBL" id="BSDZ01000032">
    <property type="protein sequence ID" value="GLI66453.1"/>
    <property type="molecule type" value="Genomic_DNA"/>
</dbReference>